<keyword evidence="3" id="KW-0408">Iron</keyword>
<dbReference type="Gene3D" id="3.40.50.11900">
    <property type="match status" value="1"/>
</dbReference>
<evidence type="ECO:0000256" key="1">
    <source>
        <dbReference type="ARBA" id="ARBA00001966"/>
    </source>
</evidence>
<keyword evidence="5" id="KW-1185">Reference proteome</keyword>
<dbReference type="GO" id="GO:0051536">
    <property type="term" value="F:iron-sulfur cluster binding"/>
    <property type="evidence" value="ECO:0007669"/>
    <property type="project" value="UniProtKB-KW"/>
</dbReference>
<evidence type="ECO:0000313" key="5">
    <source>
        <dbReference type="Proteomes" id="UP000482209"/>
    </source>
</evidence>
<dbReference type="Gene3D" id="3.40.50.11890">
    <property type="match status" value="1"/>
</dbReference>
<dbReference type="Pfam" id="PF06050">
    <property type="entry name" value="HGD-D"/>
    <property type="match status" value="1"/>
</dbReference>
<reference evidence="4 5" key="1">
    <citation type="submission" date="2019-08" db="EMBL/GenBank/DDBJ databases">
        <title>In-depth cultivation of the pig gut microbiome towards novel bacterial diversity and tailored functional studies.</title>
        <authorList>
            <person name="Wylensek D."/>
            <person name="Hitch T.C.A."/>
            <person name="Clavel T."/>
        </authorList>
    </citation>
    <scope>NUCLEOTIDE SEQUENCE [LARGE SCALE GENOMIC DNA]</scope>
    <source>
        <strain evidence="4 5">WCA-693-APC-MOT-I</strain>
    </source>
</reference>
<dbReference type="Gene3D" id="1.20.1270.370">
    <property type="match status" value="1"/>
</dbReference>
<evidence type="ECO:0000256" key="2">
    <source>
        <dbReference type="ARBA" id="ARBA00005806"/>
    </source>
</evidence>
<dbReference type="NCBIfam" id="NF040772">
    <property type="entry name" value="double_cubane"/>
    <property type="match status" value="1"/>
</dbReference>
<comment type="similarity">
    <text evidence="2">Belongs to the FldB/FldC dehydratase alpha/beta subunit family.</text>
</comment>
<comment type="caution">
    <text evidence="4">The sequence shown here is derived from an EMBL/GenBank/DDBJ whole genome shotgun (WGS) entry which is preliminary data.</text>
</comment>
<dbReference type="GO" id="GO:0016836">
    <property type="term" value="F:hydro-lyase activity"/>
    <property type="evidence" value="ECO:0007669"/>
    <property type="project" value="UniProtKB-ARBA"/>
</dbReference>
<dbReference type="AlphaFoldDB" id="A0A6L5XVF4"/>
<comment type="cofactor">
    <cofactor evidence="1">
        <name>[4Fe-4S] cluster</name>
        <dbReference type="ChEBI" id="CHEBI:49883"/>
    </cofactor>
</comment>
<dbReference type="Proteomes" id="UP000482209">
    <property type="component" value="Unassembled WGS sequence"/>
</dbReference>
<name>A0A6L5XVF4_9FIRM</name>
<dbReference type="RefSeq" id="WP_154516936.1">
    <property type="nucleotide sequence ID" value="NZ_VUMT01000003.1"/>
</dbReference>
<keyword evidence="3" id="KW-0479">Metal-binding</keyword>
<dbReference type="PANTHER" id="PTHR30548">
    <property type="entry name" value="2-HYDROXYGLUTARYL-COA DEHYDRATASE, D-COMPONENT-RELATED"/>
    <property type="match status" value="1"/>
</dbReference>
<dbReference type="EMBL" id="VUMT01000003">
    <property type="protein sequence ID" value="MSS62810.1"/>
    <property type="molecule type" value="Genomic_DNA"/>
</dbReference>
<dbReference type="InterPro" id="IPR010327">
    <property type="entry name" value="FldB/FldC_alpha/beta"/>
</dbReference>
<dbReference type="PANTHER" id="PTHR30548:SF1">
    <property type="entry name" value="DEHYDRATASE SUBUNIT MJ0007-RELATED"/>
    <property type="match status" value="1"/>
</dbReference>
<organism evidence="4 5">
    <name type="scientific">Velocimicrobium porci</name>
    <dbReference type="NCBI Taxonomy" id="2606634"/>
    <lineage>
        <taxon>Bacteria</taxon>
        <taxon>Bacillati</taxon>
        <taxon>Bacillota</taxon>
        <taxon>Clostridia</taxon>
        <taxon>Lachnospirales</taxon>
        <taxon>Lachnospiraceae</taxon>
        <taxon>Velocimicrobium</taxon>
    </lineage>
</organism>
<evidence type="ECO:0000256" key="3">
    <source>
        <dbReference type="ARBA" id="ARBA00023014"/>
    </source>
</evidence>
<gene>
    <name evidence="4" type="ORF">FYJ58_02825</name>
</gene>
<evidence type="ECO:0000313" key="4">
    <source>
        <dbReference type="EMBL" id="MSS62810.1"/>
    </source>
</evidence>
<accession>A0A6L5XVF4</accession>
<sequence>MADYNEMWKELGMNLEEHDKLCEVLPQAFGDVFLTQENRPEAMDYYNFVIAEIHGVRPKELIEHKKNGGKVFGTFCIYVPDEIIFAADAIATGLCGGSQFWVPGGEKVLPVNTCPLIKASVGARLDKTCPFFRIADMYIGETTCDGKKKAWEILAEDVPFYVMDLPQMKRRKDVTAWKEEIEDLKKKVEEFTGNRITEESLKKAISLINEKRKALMRLYNCRKQKVLPISGRDALVIMQIAFYDDPERFTQMTNKLCDELEQRIEQGISVVKEGTKRILVTGTPLAVPNWKLHNIIETSGGVVVCEEMCTGTRYFEQLVDETKVTLDEQIEALANRYMQINCACFTPNEARIDDIIRLAKEYKADGIINLNLKFCNLYATETYKVERELRKEGIPVLSIETDYTDSDSEQLRTRIGAFIEMLGE</sequence>
<dbReference type="InterPro" id="IPR047678">
    <property type="entry name" value="YjiM-like"/>
</dbReference>
<proteinExistence type="inferred from homology"/>
<keyword evidence="3" id="KW-0411">Iron-sulfur</keyword>
<protein>
    <submittedName>
        <fullName evidence="4">2-hydroxyacyl-CoA dehydratase</fullName>
    </submittedName>
</protein>